<dbReference type="PANTHER" id="PTHR22836">
    <property type="entry name" value="WD40 REPEAT PROTEIN"/>
    <property type="match status" value="1"/>
</dbReference>
<gene>
    <name evidence="5" type="ORF">H696_05633</name>
</gene>
<dbReference type="OrthoDB" id="16717at2759"/>
<evidence type="ECO:0000256" key="1">
    <source>
        <dbReference type="ARBA" id="ARBA00022574"/>
    </source>
</evidence>
<dbReference type="InterPro" id="IPR045245">
    <property type="entry name" value="Pfs2-like"/>
</dbReference>
<feature type="repeat" description="WD" evidence="3">
    <location>
        <begin position="239"/>
        <end position="273"/>
    </location>
</feature>
<feature type="compositionally biased region" description="Gly residues" evidence="4">
    <location>
        <begin position="545"/>
        <end position="557"/>
    </location>
</feature>
<evidence type="ECO:0000256" key="3">
    <source>
        <dbReference type="PROSITE-ProRule" id="PRU00221"/>
    </source>
</evidence>
<keyword evidence="6" id="KW-1185">Reference proteome</keyword>
<accession>A0A058Z0X0</accession>
<feature type="region of interest" description="Disordered" evidence="4">
    <location>
        <begin position="490"/>
        <end position="575"/>
    </location>
</feature>
<dbReference type="InterPro" id="IPR020472">
    <property type="entry name" value="WD40_PAC1"/>
</dbReference>
<evidence type="ECO:0000256" key="4">
    <source>
        <dbReference type="SAM" id="MobiDB-lite"/>
    </source>
</evidence>
<organism evidence="5">
    <name type="scientific">Fonticula alba</name>
    <name type="common">Slime mold</name>
    <dbReference type="NCBI Taxonomy" id="691883"/>
    <lineage>
        <taxon>Eukaryota</taxon>
        <taxon>Rotosphaerida</taxon>
        <taxon>Fonticulaceae</taxon>
        <taxon>Fonticula</taxon>
    </lineage>
</organism>
<evidence type="ECO:0000313" key="5">
    <source>
        <dbReference type="EMBL" id="KCV67904.1"/>
    </source>
</evidence>
<dbReference type="SMART" id="SM00320">
    <property type="entry name" value="WD40"/>
    <property type="match status" value="7"/>
</dbReference>
<dbReference type="Gene3D" id="2.130.10.10">
    <property type="entry name" value="YVTN repeat-like/Quinoprotein amine dehydrogenase"/>
    <property type="match status" value="3"/>
</dbReference>
<dbReference type="PANTHER" id="PTHR22836:SF0">
    <property type="entry name" value="PRE-MRNA 3' END PROCESSING PROTEIN WDR33"/>
    <property type="match status" value="1"/>
</dbReference>
<dbReference type="GeneID" id="20530358"/>
<name>A0A058Z0X0_FONAL</name>
<dbReference type="PROSITE" id="PS50082">
    <property type="entry name" value="WD_REPEATS_2"/>
    <property type="match status" value="5"/>
</dbReference>
<dbReference type="OMA" id="RTMKFTH"/>
<keyword evidence="1 3" id="KW-0853">WD repeat</keyword>
<dbReference type="SUPFAM" id="SSF50978">
    <property type="entry name" value="WD40 repeat-like"/>
    <property type="match status" value="1"/>
</dbReference>
<feature type="compositionally biased region" description="Gly residues" evidence="4">
    <location>
        <begin position="490"/>
        <end position="534"/>
    </location>
</feature>
<dbReference type="CDD" id="cd00200">
    <property type="entry name" value="WD40"/>
    <property type="match status" value="1"/>
</dbReference>
<dbReference type="AlphaFoldDB" id="A0A058Z0X0"/>
<protein>
    <submittedName>
        <fullName evidence="5">Uncharacterized protein</fullName>
    </submittedName>
</protein>
<dbReference type="GO" id="GO:0005847">
    <property type="term" value="C:mRNA cleavage and polyadenylation specificity factor complex"/>
    <property type="evidence" value="ECO:0007669"/>
    <property type="project" value="TreeGrafter"/>
</dbReference>
<dbReference type="InterPro" id="IPR001680">
    <property type="entry name" value="WD40_rpt"/>
</dbReference>
<dbReference type="PROSITE" id="PS50294">
    <property type="entry name" value="WD_REPEATS_REGION"/>
    <property type="match status" value="2"/>
</dbReference>
<dbReference type="InterPro" id="IPR015943">
    <property type="entry name" value="WD40/YVTN_repeat-like_dom_sf"/>
</dbReference>
<reference evidence="5" key="1">
    <citation type="submission" date="2013-04" db="EMBL/GenBank/DDBJ databases">
        <title>The Genome Sequence of Fonticula alba ATCC 38817.</title>
        <authorList>
            <consortium name="The Broad Institute Genomics Platform"/>
            <person name="Russ C."/>
            <person name="Cuomo C."/>
            <person name="Burger G."/>
            <person name="Gray M.W."/>
            <person name="Holland P.W.H."/>
            <person name="King N."/>
            <person name="Lang F.B.F."/>
            <person name="Roger A.J."/>
            <person name="Ruiz-Trillo I."/>
            <person name="Brown M."/>
            <person name="Walker B."/>
            <person name="Young S."/>
            <person name="Zeng Q."/>
            <person name="Gargeya S."/>
            <person name="Fitzgerald M."/>
            <person name="Haas B."/>
            <person name="Abouelleil A."/>
            <person name="Allen A.W."/>
            <person name="Alvarado L."/>
            <person name="Arachchi H.M."/>
            <person name="Berlin A.M."/>
            <person name="Chapman S.B."/>
            <person name="Gainer-Dewar J."/>
            <person name="Goldberg J."/>
            <person name="Griggs A."/>
            <person name="Gujja S."/>
            <person name="Hansen M."/>
            <person name="Howarth C."/>
            <person name="Imamovic A."/>
            <person name="Ireland A."/>
            <person name="Larimer J."/>
            <person name="McCowan C."/>
            <person name="Murphy C."/>
            <person name="Pearson M."/>
            <person name="Poon T.W."/>
            <person name="Priest M."/>
            <person name="Roberts A."/>
            <person name="Saif S."/>
            <person name="Shea T."/>
            <person name="Sisk P."/>
            <person name="Sykes S."/>
            <person name="Wortman J."/>
            <person name="Nusbaum C."/>
            <person name="Birren B."/>
        </authorList>
    </citation>
    <scope>NUCLEOTIDE SEQUENCE [LARGE SCALE GENOMIC DNA]</scope>
    <source>
        <strain evidence="5">ATCC 38817</strain>
    </source>
</reference>
<feature type="repeat" description="WD" evidence="3">
    <location>
        <begin position="403"/>
        <end position="437"/>
    </location>
</feature>
<dbReference type="InterPro" id="IPR036322">
    <property type="entry name" value="WD40_repeat_dom_sf"/>
</dbReference>
<dbReference type="Pfam" id="PF00400">
    <property type="entry name" value="WD40"/>
    <property type="match status" value="5"/>
</dbReference>
<keyword evidence="2" id="KW-0677">Repeat</keyword>
<dbReference type="GO" id="GO:0031124">
    <property type="term" value="P:mRNA 3'-end processing"/>
    <property type="evidence" value="ECO:0007669"/>
    <property type="project" value="InterPro"/>
</dbReference>
<dbReference type="STRING" id="691883.A0A058Z0X0"/>
<dbReference type="eggNOG" id="KOG0284">
    <property type="taxonomic scope" value="Eukaryota"/>
</dbReference>
<dbReference type="EMBL" id="KB932212">
    <property type="protein sequence ID" value="KCV67904.1"/>
    <property type="molecule type" value="Genomic_DNA"/>
</dbReference>
<feature type="repeat" description="WD" evidence="3">
    <location>
        <begin position="153"/>
        <end position="178"/>
    </location>
</feature>
<feature type="repeat" description="WD" evidence="3">
    <location>
        <begin position="274"/>
        <end position="315"/>
    </location>
</feature>
<evidence type="ECO:0000256" key="2">
    <source>
        <dbReference type="ARBA" id="ARBA00022737"/>
    </source>
</evidence>
<feature type="region of interest" description="Disordered" evidence="4">
    <location>
        <begin position="1"/>
        <end position="83"/>
    </location>
</feature>
<dbReference type="RefSeq" id="XP_009497724.1">
    <property type="nucleotide sequence ID" value="XM_009499449.1"/>
</dbReference>
<evidence type="ECO:0000313" key="6">
    <source>
        <dbReference type="Proteomes" id="UP000030693"/>
    </source>
</evidence>
<feature type="repeat" description="WD" evidence="3">
    <location>
        <begin position="317"/>
        <end position="359"/>
    </location>
</feature>
<dbReference type="Proteomes" id="UP000030693">
    <property type="component" value="Unassembled WGS sequence"/>
</dbReference>
<dbReference type="PRINTS" id="PR00320">
    <property type="entry name" value="GPROTEINBRPT"/>
</dbReference>
<feature type="compositionally biased region" description="Gly residues" evidence="4">
    <location>
        <begin position="8"/>
        <end position="17"/>
    </location>
</feature>
<proteinExistence type="predicted"/>
<sequence length="575" mass="61160">MSGYPRSQGGGGGGGGPPGGPAHPRSSFHLRPGPGMSHGPRFPSQDSAPKLQGTHFSKDIQLGYEPPPPVARPAAAGGRSENFQRRTLDYNNSMIRYLEDRMVWKKPGQRPAAHPDYRFEIHTMPPIAKPQHSADLLLSRYIYDAKNHDKYHVTSLSFLPDGRRMVTGNSHGQLTLWSSLTFNFENIVQAPAFSSPIKRLRWHPVEDTMIVGMKGFIKYYETNLNCVREIAPAHNDMLVCDVSFAPRGSKFVTSGEDKHIVVWDYALGQPELTLSGHVDNVLGVDWHPHRALIASGSQDNQIKLWDPRDGRSAISSLHIHKDGVTSIGWNPINGNWLASTSRDSTAIIYDIRAMDVLQTFSLADRVSSLAWHPLREDILATGCMNGTLAFSLIGLEEPHVQIVRAHDRDISTLSWHPLGHMLASGSNDFLCKFWSLSIPGDTRPMSARPVYRSGANAEEAAALAAIRSQTAQANAAAAAMYAGGGGGPGGHAGPGAGGPGGHQGQRYGPGGGGGGSHRPYGGPGGNAGPGGGGYQPAFRFQAHGAGAGPGGAGAGPGFGPPAPSHQPAGHHRSGM</sequence>